<feature type="region of interest" description="Disordered" evidence="1">
    <location>
        <begin position="251"/>
        <end position="367"/>
    </location>
</feature>
<dbReference type="Proteomes" id="UP000318578">
    <property type="component" value="Unassembled WGS sequence"/>
</dbReference>
<evidence type="ECO:0000313" key="4">
    <source>
        <dbReference type="Proteomes" id="UP000318578"/>
    </source>
</evidence>
<name>A0A558AM07_9PSEU</name>
<dbReference type="InterPro" id="IPR036689">
    <property type="entry name" value="ESAT-6-like_sf"/>
</dbReference>
<dbReference type="Gene3D" id="1.20.1260.20">
    <property type="entry name" value="PPE superfamily"/>
    <property type="match status" value="1"/>
</dbReference>
<evidence type="ECO:0000313" key="3">
    <source>
        <dbReference type="EMBL" id="TVT25293.1"/>
    </source>
</evidence>
<feature type="compositionally biased region" description="Pro residues" evidence="1">
    <location>
        <begin position="296"/>
        <end position="305"/>
    </location>
</feature>
<feature type="compositionally biased region" description="Pro residues" evidence="1">
    <location>
        <begin position="324"/>
        <end position="336"/>
    </location>
</feature>
<organism evidence="3 4">
    <name type="scientific">Amycolatopsis acidiphila</name>
    <dbReference type="NCBI Taxonomy" id="715473"/>
    <lineage>
        <taxon>Bacteria</taxon>
        <taxon>Bacillati</taxon>
        <taxon>Actinomycetota</taxon>
        <taxon>Actinomycetes</taxon>
        <taxon>Pseudonocardiales</taxon>
        <taxon>Pseudonocardiaceae</taxon>
        <taxon>Amycolatopsis</taxon>
    </lineage>
</organism>
<protein>
    <submittedName>
        <fullName evidence="3">WXG100 family type VII secretion target</fullName>
    </submittedName>
</protein>
<gene>
    <name evidence="3" type="ORF">FNH06_03205</name>
</gene>
<dbReference type="EMBL" id="VJZA01000003">
    <property type="protein sequence ID" value="TVT25293.1"/>
    <property type="molecule type" value="Genomic_DNA"/>
</dbReference>
<reference evidence="3 4" key="1">
    <citation type="submission" date="2019-07" db="EMBL/GenBank/DDBJ databases">
        <title>New species of Amycolatopsis and Streptomyces.</title>
        <authorList>
            <person name="Duangmal K."/>
            <person name="Teo W.F.A."/>
            <person name="Lipun K."/>
        </authorList>
    </citation>
    <scope>NUCLEOTIDE SEQUENCE [LARGE SCALE GENOMIC DNA]</scope>
    <source>
        <strain evidence="3 4">JCM 30562</strain>
    </source>
</reference>
<feature type="domain" description="Outer membrane channel protein CpnT-like N-terminal" evidence="2">
    <location>
        <begin position="86"/>
        <end position="200"/>
    </location>
</feature>
<dbReference type="InterPro" id="IPR057746">
    <property type="entry name" value="CpnT-like_N"/>
</dbReference>
<sequence length="566" mass="57237">MTNPLVAAPVSTTTATSGVPLLEDAQSVRAGIESGDWASAVMGAAGTAMDALSMVADPFGSILAAGVGWLMEHVGPLKEALDKLAGDPDQITAHSQTWQNIAQELGTIGQDLTSQVDADVQSWAGPAADSYRRQAADLTALLGAASEASAGTASGAQTAGQVVAAVRQLVRDTIAKVVAHMISWALQVIATLGIGLTWVVPQVVSLVAKTATQIAGLVKRLTTAIKTLSELLGKAGKVFGGASDALKKIKSAKPATPGKPTSLPQANNFVNLGGKTSPSSAGGGGSRSIDDNTPSPGKPYQPPYGPTNVSQSANDHVIFGNLKPPRPNRPGRPPNPWGFSGGHVLHNDLPPGTVPHNTAPAGARPSWHGAGVTGGNPPVVHGPVGPTGVGPAPGPGPFGSFPHPNGVYDLPRPTMTDPHGGNAGKPMSTMFPQGLNPGAVQNIGDQAWNGGRPNGPVAPVAGARPDAHGNPQSYTWHGQGQIPYTPIYNPGGADHGSGAGNHPNAGSTVNVAGYANPYYPPGAPTANPPLQPATFYPDGNDMSPPRPTPYTPVWNPGGADHGGAPS</sequence>
<comment type="caution">
    <text evidence="3">The sequence shown here is derived from an EMBL/GenBank/DDBJ whole genome shotgun (WGS) entry which is preliminary data.</text>
</comment>
<keyword evidence="4" id="KW-1185">Reference proteome</keyword>
<dbReference type="SUPFAM" id="SSF140453">
    <property type="entry name" value="EsxAB dimer-like"/>
    <property type="match status" value="1"/>
</dbReference>
<evidence type="ECO:0000259" key="2">
    <source>
        <dbReference type="Pfam" id="PF25547"/>
    </source>
</evidence>
<dbReference type="InterPro" id="IPR038332">
    <property type="entry name" value="PPE_sf"/>
</dbReference>
<dbReference type="OrthoDB" id="5069709at2"/>
<feature type="compositionally biased region" description="Pro residues" evidence="1">
    <location>
        <begin position="522"/>
        <end position="531"/>
    </location>
</feature>
<dbReference type="AlphaFoldDB" id="A0A558AM07"/>
<dbReference type="Pfam" id="PF25547">
    <property type="entry name" value="WXG100_2"/>
    <property type="match status" value="1"/>
</dbReference>
<proteinExistence type="predicted"/>
<evidence type="ECO:0000256" key="1">
    <source>
        <dbReference type="SAM" id="MobiDB-lite"/>
    </source>
</evidence>
<feature type="region of interest" description="Disordered" evidence="1">
    <location>
        <begin position="522"/>
        <end position="566"/>
    </location>
</feature>
<accession>A0A558AM07</accession>
<dbReference type="RefSeq" id="WP_144633260.1">
    <property type="nucleotide sequence ID" value="NZ_BNAX01000014.1"/>
</dbReference>